<reference evidence="2 3" key="1">
    <citation type="submission" date="2024-01" db="EMBL/GenBank/DDBJ databases">
        <title>The complete chloroplast genome sequence of Lithospermum erythrorhizon: insights into the phylogenetic relationship among Boraginaceae species and the maternal lineages of purple gromwells.</title>
        <authorList>
            <person name="Okada T."/>
            <person name="Watanabe K."/>
        </authorList>
    </citation>
    <scope>NUCLEOTIDE SEQUENCE [LARGE SCALE GENOMIC DNA]</scope>
</reference>
<dbReference type="PANTHER" id="PTHR31973:SF187">
    <property type="entry name" value="MUTATOR TRANSPOSASE MUDRA PROTEIN"/>
    <property type="match status" value="1"/>
</dbReference>
<dbReference type="AlphaFoldDB" id="A0AAV3NJS9"/>
<dbReference type="EMBL" id="BAABME010000065">
    <property type="protein sequence ID" value="GAA0139172.1"/>
    <property type="molecule type" value="Genomic_DNA"/>
</dbReference>
<keyword evidence="3" id="KW-1185">Reference proteome</keyword>
<evidence type="ECO:0000313" key="3">
    <source>
        <dbReference type="Proteomes" id="UP001454036"/>
    </source>
</evidence>
<evidence type="ECO:0000259" key="1">
    <source>
        <dbReference type="Pfam" id="PF10551"/>
    </source>
</evidence>
<proteinExistence type="predicted"/>
<organism evidence="2 3">
    <name type="scientific">Lithospermum erythrorhizon</name>
    <name type="common">Purple gromwell</name>
    <name type="synonym">Lithospermum officinale var. erythrorhizon</name>
    <dbReference type="NCBI Taxonomy" id="34254"/>
    <lineage>
        <taxon>Eukaryota</taxon>
        <taxon>Viridiplantae</taxon>
        <taxon>Streptophyta</taxon>
        <taxon>Embryophyta</taxon>
        <taxon>Tracheophyta</taxon>
        <taxon>Spermatophyta</taxon>
        <taxon>Magnoliopsida</taxon>
        <taxon>eudicotyledons</taxon>
        <taxon>Gunneridae</taxon>
        <taxon>Pentapetalae</taxon>
        <taxon>asterids</taxon>
        <taxon>lamiids</taxon>
        <taxon>Boraginales</taxon>
        <taxon>Boraginaceae</taxon>
        <taxon>Boraginoideae</taxon>
        <taxon>Lithospermeae</taxon>
        <taxon>Lithospermum</taxon>
    </lineage>
</organism>
<dbReference type="InterPro" id="IPR018289">
    <property type="entry name" value="MULE_transposase_dom"/>
</dbReference>
<evidence type="ECO:0000313" key="2">
    <source>
        <dbReference type="EMBL" id="GAA0139172.1"/>
    </source>
</evidence>
<sequence length="335" mass="38965">MVIGLDGCHTKGFYKQQILTAVGLDNNNGFYLLAWIVVENENYETWRWFIEGLIDDLKIRNQEKYIIISDKQKGLEQVVHDLFPGAARRNCVQDIYMNLKKTHGRGDYLRDEIWKIAKSTNKVDFKRAMKKLNDFNENAHSWMIDHAEARNMPLITMLELIRSKVMKIIKDRSVVISKKSEGAQQNNLDSKLKSLLNKKKERVKNLLSNPKEWPRLKGAPNVAVSEETEDPFVERRREMATRRGKGFVAMRGVMSKGFRVPRLAPIAWGHNEADDIVEILSLPEQPQNDYSDVEILKVVQDTTIDPSMSQREIRRVKRAILKHKSEQVKKKRRKN</sequence>
<protein>
    <recommendedName>
        <fullName evidence="1">MULE transposase domain-containing protein</fullName>
    </recommendedName>
</protein>
<dbReference type="Proteomes" id="UP001454036">
    <property type="component" value="Unassembled WGS sequence"/>
</dbReference>
<feature type="domain" description="MULE transposase" evidence="1">
    <location>
        <begin position="2"/>
        <end position="98"/>
    </location>
</feature>
<gene>
    <name evidence="2" type="ORF">LIER_00775</name>
</gene>
<dbReference type="PANTHER" id="PTHR31973">
    <property type="entry name" value="POLYPROTEIN, PUTATIVE-RELATED"/>
    <property type="match status" value="1"/>
</dbReference>
<accession>A0AAV3NJS9</accession>
<name>A0AAV3NJS9_LITER</name>
<comment type="caution">
    <text evidence="2">The sequence shown here is derived from an EMBL/GenBank/DDBJ whole genome shotgun (WGS) entry which is preliminary data.</text>
</comment>
<dbReference type="Pfam" id="PF10551">
    <property type="entry name" value="MULE"/>
    <property type="match status" value="1"/>
</dbReference>